<feature type="domain" description="C2H2-type" evidence="13">
    <location>
        <begin position="804"/>
        <end position="834"/>
    </location>
</feature>
<dbReference type="Pfam" id="PF00096">
    <property type="entry name" value="zf-C2H2"/>
    <property type="match status" value="2"/>
</dbReference>
<dbReference type="SMART" id="SM00355">
    <property type="entry name" value="ZnF_C2H2"/>
    <property type="match status" value="9"/>
</dbReference>
<evidence type="ECO:0000256" key="8">
    <source>
        <dbReference type="ARBA" id="ARBA00023163"/>
    </source>
</evidence>
<dbReference type="InterPro" id="IPR011333">
    <property type="entry name" value="SKP1/BTB/POZ_sf"/>
</dbReference>
<evidence type="ECO:0000256" key="5">
    <source>
        <dbReference type="ARBA" id="ARBA00022833"/>
    </source>
</evidence>
<evidence type="ECO:0000256" key="2">
    <source>
        <dbReference type="ARBA" id="ARBA00022723"/>
    </source>
</evidence>
<gene>
    <name evidence="14" type="ORF">ACJMK2_011922</name>
</gene>
<dbReference type="FunFam" id="3.30.160.60:FF:000030">
    <property type="entry name" value="Zinc finger protein 628"/>
    <property type="match status" value="1"/>
</dbReference>
<feature type="domain" description="C2H2-type" evidence="13">
    <location>
        <begin position="985"/>
        <end position="1017"/>
    </location>
</feature>
<keyword evidence="2" id="KW-0479">Metal-binding</keyword>
<keyword evidence="9" id="KW-0539">Nucleus</keyword>
<evidence type="ECO:0000256" key="3">
    <source>
        <dbReference type="ARBA" id="ARBA00022737"/>
    </source>
</evidence>
<evidence type="ECO:0000259" key="13">
    <source>
        <dbReference type="PROSITE" id="PS50157"/>
    </source>
</evidence>
<dbReference type="InterPro" id="IPR013087">
    <property type="entry name" value="Znf_C2H2_type"/>
</dbReference>
<accession>A0ABD3V9L6</accession>
<dbReference type="GO" id="GO:0003677">
    <property type="term" value="F:DNA binding"/>
    <property type="evidence" value="ECO:0007669"/>
    <property type="project" value="UniProtKB-KW"/>
</dbReference>
<evidence type="ECO:0000256" key="10">
    <source>
        <dbReference type="PROSITE-ProRule" id="PRU00042"/>
    </source>
</evidence>
<dbReference type="GO" id="GO:0008270">
    <property type="term" value="F:zinc ion binding"/>
    <property type="evidence" value="ECO:0007669"/>
    <property type="project" value="UniProtKB-KW"/>
</dbReference>
<evidence type="ECO:0000259" key="12">
    <source>
        <dbReference type="PROSITE" id="PS50097"/>
    </source>
</evidence>
<comment type="subcellular location">
    <subcellularLocation>
        <location evidence="1">Nucleus</location>
    </subcellularLocation>
</comment>
<evidence type="ECO:0000256" key="9">
    <source>
        <dbReference type="ARBA" id="ARBA00023242"/>
    </source>
</evidence>
<dbReference type="GO" id="GO:0005634">
    <property type="term" value="C:nucleus"/>
    <property type="evidence" value="ECO:0007669"/>
    <property type="project" value="UniProtKB-SubCell"/>
</dbReference>
<keyword evidence="3" id="KW-0677">Repeat</keyword>
<keyword evidence="6" id="KW-0805">Transcription regulation</keyword>
<feature type="domain" description="BTB" evidence="12">
    <location>
        <begin position="46"/>
        <end position="113"/>
    </location>
</feature>
<feature type="domain" description="C2H2-type" evidence="13">
    <location>
        <begin position="958"/>
        <end position="980"/>
    </location>
</feature>
<dbReference type="PANTHER" id="PTHR24394">
    <property type="entry name" value="ZINC FINGER PROTEIN"/>
    <property type="match status" value="1"/>
</dbReference>
<protein>
    <submittedName>
        <fullName evidence="14">Uncharacterized protein</fullName>
    </submittedName>
</protein>
<dbReference type="EMBL" id="JBJQND010000013">
    <property type="protein sequence ID" value="KAL3857230.1"/>
    <property type="molecule type" value="Genomic_DNA"/>
</dbReference>
<feature type="domain" description="C2H2-type" evidence="13">
    <location>
        <begin position="867"/>
        <end position="895"/>
    </location>
</feature>
<organism evidence="14 15">
    <name type="scientific">Sinanodonta woodiana</name>
    <name type="common">Chinese pond mussel</name>
    <name type="synonym">Anodonta woodiana</name>
    <dbReference type="NCBI Taxonomy" id="1069815"/>
    <lineage>
        <taxon>Eukaryota</taxon>
        <taxon>Metazoa</taxon>
        <taxon>Spiralia</taxon>
        <taxon>Lophotrochozoa</taxon>
        <taxon>Mollusca</taxon>
        <taxon>Bivalvia</taxon>
        <taxon>Autobranchia</taxon>
        <taxon>Heteroconchia</taxon>
        <taxon>Palaeoheterodonta</taxon>
        <taxon>Unionida</taxon>
        <taxon>Unionoidea</taxon>
        <taxon>Unionidae</taxon>
        <taxon>Unioninae</taxon>
        <taxon>Sinanodonta</taxon>
    </lineage>
</organism>
<dbReference type="SUPFAM" id="SSF54695">
    <property type="entry name" value="POZ domain"/>
    <property type="match status" value="1"/>
</dbReference>
<dbReference type="InterPro" id="IPR036236">
    <property type="entry name" value="Znf_C2H2_sf"/>
</dbReference>
<evidence type="ECO:0000256" key="6">
    <source>
        <dbReference type="ARBA" id="ARBA00023015"/>
    </source>
</evidence>
<dbReference type="AlphaFoldDB" id="A0ABD3V9L6"/>
<reference evidence="14 15" key="1">
    <citation type="submission" date="2024-11" db="EMBL/GenBank/DDBJ databases">
        <title>Chromosome-level genome assembly of the freshwater bivalve Anodonta woodiana.</title>
        <authorList>
            <person name="Chen X."/>
        </authorList>
    </citation>
    <scope>NUCLEOTIDE SEQUENCE [LARGE SCALE GENOMIC DNA]</scope>
    <source>
        <strain evidence="14">MN2024</strain>
        <tissue evidence="14">Gills</tissue>
    </source>
</reference>
<sequence length="1265" mass="143377">MVLVENEVHHIDSLQMMADYYRIHSTDHPVTLCRELYSFKQRGWMCDVVIEVEDGEMRAHKIVLSASSPFFRNFLSQTPISSEMTKIVLKGVYMEELVKIVEYMYVGTFDVNTTAIEATLQICELLYLKFVVEKLKEISKDCSETILSKGTQTFSTISRPLNQNENQLVPTNSYCRKPIIAQLKVPSELENGQHCTSSTAVVNTSIAATRPVSTGVTTRPKKSPSLKNVITLQTNVNSSSTQKDTNCSAANVLKGVDNDFCNDSGLLTLAKTADMSRIGNITPPAGTSGNYGNQVCFATTASVFQPYSYYKMKSLNSQCRAHNKTATINVRTFMKSFQNIVSGSYTSKNDSIKIEGIKNRFITEDVRQTVPVLDSERNSRRRISEASTQTPYNTECMESFHENGSQQNVQNSLCQEKHAVKNISDAHAENARKFLDDKISETQEYDNFKIVARPKDPKIKEVTVKQESHCLEDPNDGNASFDDNSFEENYTMFDQSPVVESVSSSKKRKTGSPRKLSVDEHVNVRRIGSFMKDMRKNISGNYRLDRSKNQQIMTRRKMMELKKNLNISEKKVKTEPVISVRRSLRLTIKQCEFNKNGSDAGLHKNQCCIRYPVKIEHGCNENVERRSSSPSSNVSSAVSSVDSGISFSRSNMEFLPEAKKIHSIDKECSVDGMIEIAAKDNLGDKKVNLNETDAVVPPKSYIILKKKSEKRTRSSSKQAESYRKKIKCEESASKLLSEVSCRSVNKEIKKKEDSNIFTKEDNGNSSQGYKCRVCSSVFRVKVYRASHEHTKHGLPYDPTECEIFKCDFEKCDYETVDKHRFVKHKQFSHSQERPHICEDCGKQFKSMTNLRSHQLTHIHVQDANTQHTCPHCEHRFKREQYLKEHVKNVHNKERKELCHLCSRAFAKRLDYHKHMFKVHLVPMPDKYKIYHCDECDFTAFSSYHVTVHKASHKESRDHQCPKCSKTFKSVNAVKRHMTYHDTPSFVCEHENCNYAAFSRSTLLSHIKLKHTQKGVKPFDCQFCSYQCVIKGNMVKHIRLVHDLDVVTKYTLKDKEKYKDMQPGTLITKSGKCFDPSVDKVPRKKSECCKPVISVENTCEMSHGNRRSIISQMESQIVSRQILKAASDFEQLNVEQLANIGFQVPEDAAVNIQELFPSGSQNSTGMHPVPSQALQYHTENQSTIQAETFLDENAIAAEDLIVSQEETIQTTSNSPQKRVIVIKSNPGDSFLETADLIQAAIGQGDETSRSLGILTALLAAGQQAVD</sequence>
<keyword evidence="8" id="KW-0804">Transcription</keyword>
<evidence type="ECO:0000313" key="14">
    <source>
        <dbReference type="EMBL" id="KAL3857230.1"/>
    </source>
</evidence>
<dbReference type="Gene3D" id="3.30.160.60">
    <property type="entry name" value="Classic Zinc Finger"/>
    <property type="match status" value="4"/>
</dbReference>
<evidence type="ECO:0000313" key="15">
    <source>
        <dbReference type="Proteomes" id="UP001634394"/>
    </source>
</evidence>
<evidence type="ECO:0000256" key="1">
    <source>
        <dbReference type="ARBA" id="ARBA00004123"/>
    </source>
</evidence>
<keyword evidence="7" id="KW-0238">DNA-binding</keyword>
<dbReference type="Proteomes" id="UP001634394">
    <property type="component" value="Unassembled WGS sequence"/>
</dbReference>
<dbReference type="SMART" id="SM00225">
    <property type="entry name" value="BTB"/>
    <property type="match status" value="1"/>
</dbReference>
<dbReference type="PROSITE" id="PS00028">
    <property type="entry name" value="ZINC_FINGER_C2H2_1"/>
    <property type="match status" value="6"/>
</dbReference>
<evidence type="ECO:0000256" key="7">
    <source>
        <dbReference type="ARBA" id="ARBA00023125"/>
    </source>
</evidence>
<keyword evidence="5" id="KW-0862">Zinc</keyword>
<comment type="caution">
    <text evidence="14">The sequence shown here is derived from an EMBL/GenBank/DDBJ whole genome shotgun (WGS) entry which is preliminary data.</text>
</comment>
<keyword evidence="4 10" id="KW-0863">Zinc-finger</keyword>
<feature type="domain" description="C2H2-type" evidence="13">
    <location>
        <begin position="896"/>
        <end position="924"/>
    </location>
</feature>
<feature type="region of interest" description="Disordered" evidence="11">
    <location>
        <begin position="497"/>
        <end position="517"/>
    </location>
</feature>
<dbReference type="Gene3D" id="3.30.710.10">
    <property type="entry name" value="Potassium Channel Kv1.1, Chain A"/>
    <property type="match status" value="1"/>
</dbReference>
<dbReference type="Pfam" id="PF00651">
    <property type="entry name" value="BTB"/>
    <property type="match status" value="1"/>
</dbReference>
<dbReference type="CDD" id="cd18186">
    <property type="entry name" value="BTB_POZ_ZBTB_KLHL-like"/>
    <property type="match status" value="1"/>
</dbReference>
<evidence type="ECO:0000256" key="4">
    <source>
        <dbReference type="ARBA" id="ARBA00022771"/>
    </source>
</evidence>
<dbReference type="InterPro" id="IPR000210">
    <property type="entry name" value="BTB/POZ_dom"/>
</dbReference>
<dbReference type="PROSITE" id="PS50157">
    <property type="entry name" value="ZINC_FINGER_C2H2_2"/>
    <property type="match status" value="6"/>
</dbReference>
<dbReference type="PROSITE" id="PS50097">
    <property type="entry name" value="BTB"/>
    <property type="match status" value="1"/>
</dbReference>
<evidence type="ECO:0000256" key="11">
    <source>
        <dbReference type="SAM" id="MobiDB-lite"/>
    </source>
</evidence>
<keyword evidence="15" id="KW-1185">Reference proteome</keyword>
<feature type="domain" description="C2H2-type" evidence="13">
    <location>
        <begin position="835"/>
        <end position="862"/>
    </location>
</feature>
<dbReference type="SUPFAM" id="SSF57667">
    <property type="entry name" value="beta-beta-alpha zinc fingers"/>
    <property type="match status" value="4"/>
</dbReference>
<dbReference type="PANTHER" id="PTHR24394:SF29">
    <property type="entry name" value="MYONEURIN"/>
    <property type="match status" value="1"/>
</dbReference>
<proteinExistence type="predicted"/>
<name>A0ABD3V9L6_SINWO</name>